<dbReference type="Proteomes" id="UP001157167">
    <property type="component" value="Unassembled WGS sequence"/>
</dbReference>
<protein>
    <recommendedName>
        <fullName evidence="3">J domain-containing protein</fullName>
    </recommendedName>
</protein>
<dbReference type="InterPro" id="IPR053232">
    <property type="entry name" value="DnaJ_C/III_chloroplastic"/>
</dbReference>
<feature type="transmembrane region" description="Helical" evidence="2">
    <location>
        <begin position="108"/>
        <end position="132"/>
    </location>
</feature>
<dbReference type="CDD" id="cd06257">
    <property type="entry name" value="DnaJ"/>
    <property type="match status" value="1"/>
</dbReference>
<keyword evidence="5" id="KW-1185">Reference proteome</keyword>
<dbReference type="SUPFAM" id="SSF46565">
    <property type="entry name" value="Chaperone J-domain"/>
    <property type="match status" value="1"/>
</dbReference>
<dbReference type="Gene3D" id="1.10.287.110">
    <property type="entry name" value="DnaJ domain"/>
    <property type="match status" value="1"/>
</dbReference>
<gene>
    <name evidence="4" type="ORF">GCM10007933_36640</name>
</gene>
<name>A0ABQ6FH78_9RHOO</name>
<evidence type="ECO:0000256" key="2">
    <source>
        <dbReference type="SAM" id="Phobius"/>
    </source>
</evidence>
<comment type="caution">
    <text evidence="4">The sequence shown here is derived from an EMBL/GenBank/DDBJ whole genome shotgun (WGS) entry which is preliminary data.</text>
</comment>
<feature type="domain" description="J" evidence="3">
    <location>
        <begin position="6"/>
        <end position="72"/>
    </location>
</feature>
<dbReference type="InterPro" id="IPR001623">
    <property type="entry name" value="DnaJ_domain"/>
</dbReference>
<dbReference type="RefSeq" id="WP_284189355.1">
    <property type="nucleotide sequence ID" value="NZ_BSPX01000076.1"/>
</dbReference>
<sequence>MKTRTTLYDLLGLPPTATEADIHAAQLRLVRHYQSGPHGMDQVDADNQIKVVKEACWILSDPGRRAAYDASLAPTQPELPPGLDVPAGVLPVDLPPPRVFKPRSPLRTMLTVIGGLLAVAVGIQIFMSIFALRQMSPVDNGAMNAAQARAAAAERRQMYGDLTDDEIARQATEERRRREAYQQAEAERRAEYERREAERRHEMALAERKQYADQVTNSVERAEEEARRKAEWERQQKEARDRAEEAREQARLEQRLARERARLGMGSSY</sequence>
<dbReference type="PANTHER" id="PTHR45090">
    <property type="entry name" value="CHAPERONE PROTEIN DNAJ 20 CHLOROPLASTIC"/>
    <property type="match status" value="1"/>
</dbReference>
<evidence type="ECO:0000256" key="1">
    <source>
        <dbReference type="SAM" id="MobiDB-lite"/>
    </source>
</evidence>
<feature type="region of interest" description="Disordered" evidence="1">
    <location>
        <begin position="205"/>
        <end position="251"/>
    </location>
</feature>
<dbReference type="PROSITE" id="PS50076">
    <property type="entry name" value="DNAJ_2"/>
    <property type="match status" value="1"/>
</dbReference>
<keyword evidence="2" id="KW-0472">Membrane</keyword>
<dbReference type="InterPro" id="IPR036869">
    <property type="entry name" value="J_dom_sf"/>
</dbReference>
<feature type="compositionally biased region" description="Basic and acidic residues" evidence="1">
    <location>
        <begin position="220"/>
        <end position="251"/>
    </location>
</feature>
<organism evidence="4 5">
    <name type="scientific">Zoogloea oryzae</name>
    <dbReference type="NCBI Taxonomy" id="310767"/>
    <lineage>
        <taxon>Bacteria</taxon>
        <taxon>Pseudomonadati</taxon>
        <taxon>Pseudomonadota</taxon>
        <taxon>Betaproteobacteria</taxon>
        <taxon>Rhodocyclales</taxon>
        <taxon>Zoogloeaceae</taxon>
        <taxon>Zoogloea</taxon>
    </lineage>
</organism>
<accession>A0ABQ6FH78</accession>
<keyword evidence="2" id="KW-1133">Transmembrane helix</keyword>
<dbReference type="PANTHER" id="PTHR45090:SF4">
    <property type="entry name" value="J DOMAIN-CONTAINING PROTEIN"/>
    <property type="match status" value="1"/>
</dbReference>
<evidence type="ECO:0000259" key="3">
    <source>
        <dbReference type="PROSITE" id="PS50076"/>
    </source>
</evidence>
<reference evidence="5" key="1">
    <citation type="journal article" date="2019" name="Int. J. Syst. Evol. Microbiol.">
        <title>The Global Catalogue of Microorganisms (GCM) 10K type strain sequencing project: providing services to taxonomists for standard genome sequencing and annotation.</title>
        <authorList>
            <consortium name="The Broad Institute Genomics Platform"/>
            <consortium name="The Broad Institute Genome Sequencing Center for Infectious Disease"/>
            <person name="Wu L."/>
            <person name="Ma J."/>
        </authorList>
    </citation>
    <scope>NUCLEOTIDE SEQUENCE [LARGE SCALE GENOMIC DNA]</scope>
    <source>
        <strain evidence="5">NBRC 102407</strain>
    </source>
</reference>
<dbReference type="EMBL" id="BSPX01000076">
    <property type="protein sequence ID" value="GLT24191.1"/>
    <property type="molecule type" value="Genomic_DNA"/>
</dbReference>
<proteinExistence type="predicted"/>
<evidence type="ECO:0000313" key="4">
    <source>
        <dbReference type="EMBL" id="GLT24191.1"/>
    </source>
</evidence>
<evidence type="ECO:0000313" key="5">
    <source>
        <dbReference type="Proteomes" id="UP001157167"/>
    </source>
</evidence>
<keyword evidence="2" id="KW-0812">Transmembrane</keyword>
<dbReference type="Pfam" id="PF00226">
    <property type="entry name" value="DnaJ"/>
    <property type="match status" value="1"/>
</dbReference>